<evidence type="ECO:0000313" key="3">
    <source>
        <dbReference type="EMBL" id="PHJ25142.1"/>
    </source>
</evidence>
<protein>
    <recommendedName>
        <fullName evidence="2">SRS domain-containing protein</fullName>
    </recommendedName>
</protein>
<dbReference type="GeneID" id="94424421"/>
<feature type="domain" description="SRS" evidence="2">
    <location>
        <begin position="60"/>
        <end position="192"/>
    </location>
</feature>
<feature type="compositionally biased region" description="Low complexity" evidence="1">
    <location>
        <begin position="210"/>
        <end position="226"/>
    </location>
</feature>
<dbReference type="InterPro" id="IPR036755">
    <property type="entry name" value="SRS_dom_sf"/>
</dbReference>
<proteinExistence type="predicted"/>
<gene>
    <name evidence="3" type="ORF">CSUI_001004</name>
</gene>
<dbReference type="SUPFAM" id="SSF74877">
    <property type="entry name" value="Major surface antigen p30, SAG1"/>
    <property type="match status" value="1"/>
</dbReference>
<name>A0A2C6LE23_9APIC</name>
<evidence type="ECO:0000259" key="2">
    <source>
        <dbReference type="Pfam" id="PF04092"/>
    </source>
</evidence>
<sequence>MRFSTLRWRPSVFIVASALAVAAVLSLFVDGKPPSDGLRDGPTRLYVELDSPQAESDVKECGKDATGREAVKKLELTGKDGLRFKCATTQTLGPLARNRNKEFLDVYEYDPETKGCNVTKPAVLLSSLVEEATLTMATAGNMARDGDPVYTLNYRKAPKQDRSLCYTCNASPLLSQKLRASDQTKCVVHITVKAEQTSLTPTNPEEEGPPSDGDGTGPPSSSSSVRAITASVATAAGGILAMVFLS</sequence>
<dbReference type="RefSeq" id="XP_067926814.1">
    <property type="nucleotide sequence ID" value="XM_068061210.1"/>
</dbReference>
<dbReference type="VEuPathDB" id="ToxoDB:CSUI_001004"/>
<reference evidence="3 4" key="1">
    <citation type="journal article" date="2017" name="Int. J. Parasitol.">
        <title>The genome of the protozoan parasite Cystoisospora suis and a reverse vaccinology approach to identify vaccine candidates.</title>
        <authorList>
            <person name="Palmieri N."/>
            <person name="Shrestha A."/>
            <person name="Ruttkowski B."/>
            <person name="Beck T."/>
            <person name="Vogl C."/>
            <person name="Tomley F."/>
            <person name="Blake D.P."/>
            <person name="Joachim A."/>
        </authorList>
    </citation>
    <scope>NUCLEOTIDE SEQUENCE [LARGE SCALE GENOMIC DNA]</scope>
    <source>
        <strain evidence="3 4">Wien I</strain>
    </source>
</reference>
<dbReference type="Proteomes" id="UP000221165">
    <property type="component" value="Unassembled WGS sequence"/>
</dbReference>
<dbReference type="Pfam" id="PF04092">
    <property type="entry name" value="SAG"/>
    <property type="match status" value="1"/>
</dbReference>
<evidence type="ECO:0000256" key="1">
    <source>
        <dbReference type="SAM" id="MobiDB-lite"/>
    </source>
</evidence>
<dbReference type="GO" id="GO:0016020">
    <property type="term" value="C:membrane"/>
    <property type="evidence" value="ECO:0007669"/>
    <property type="project" value="InterPro"/>
</dbReference>
<comment type="caution">
    <text evidence="3">The sequence shown here is derived from an EMBL/GenBank/DDBJ whole genome shotgun (WGS) entry which is preliminary data.</text>
</comment>
<accession>A0A2C6LE23</accession>
<dbReference type="AlphaFoldDB" id="A0A2C6LE23"/>
<dbReference type="Gene3D" id="2.60.40.1320">
    <property type="entry name" value="SRS domain"/>
    <property type="match status" value="1"/>
</dbReference>
<organism evidence="3 4">
    <name type="scientific">Cystoisospora suis</name>
    <dbReference type="NCBI Taxonomy" id="483139"/>
    <lineage>
        <taxon>Eukaryota</taxon>
        <taxon>Sar</taxon>
        <taxon>Alveolata</taxon>
        <taxon>Apicomplexa</taxon>
        <taxon>Conoidasida</taxon>
        <taxon>Coccidia</taxon>
        <taxon>Eucoccidiorida</taxon>
        <taxon>Eimeriorina</taxon>
        <taxon>Sarcocystidae</taxon>
        <taxon>Cystoisospora</taxon>
    </lineage>
</organism>
<dbReference type="InterPro" id="IPR007226">
    <property type="entry name" value="SRS_dom"/>
</dbReference>
<feature type="region of interest" description="Disordered" evidence="1">
    <location>
        <begin position="197"/>
        <end position="226"/>
    </location>
</feature>
<dbReference type="EMBL" id="MIGC01000394">
    <property type="protein sequence ID" value="PHJ25142.1"/>
    <property type="molecule type" value="Genomic_DNA"/>
</dbReference>
<evidence type="ECO:0000313" key="4">
    <source>
        <dbReference type="Proteomes" id="UP000221165"/>
    </source>
</evidence>
<keyword evidence="4" id="KW-1185">Reference proteome</keyword>